<dbReference type="Pfam" id="PF10960">
    <property type="entry name" value="Holin_BhlA"/>
    <property type="match status" value="1"/>
</dbReference>
<sequence>MENQIIEIASSQGVWAALSMFLIFYIIRTQEKRDQKQDEREKNYQHLLEDLSAKLNIVQEIKNDISEIKGAVKKA</sequence>
<keyword evidence="1" id="KW-0812">Transmembrane</keyword>
<keyword evidence="3" id="KW-1185">Reference proteome</keyword>
<comment type="caution">
    <text evidence="2">The sequence shown here is derived from an EMBL/GenBank/DDBJ whole genome shotgun (WGS) entry which is preliminary data.</text>
</comment>
<protein>
    <recommendedName>
        <fullName evidence="4">Bacteriocin UviB</fullName>
    </recommendedName>
</protein>
<name>A0A939D6K0_CLOAM</name>
<evidence type="ECO:0000313" key="2">
    <source>
        <dbReference type="EMBL" id="MBN7771976.1"/>
    </source>
</evidence>
<gene>
    <name evidence="2" type="ORF">JYB65_01185</name>
</gene>
<dbReference type="EMBL" id="JAFJZZ010000001">
    <property type="protein sequence ID" value="MBN7771976.1"/>
    <property type="molecule type" value="Genomic_DNA"/>
</dbReference>
<dbReference type="AlphaFoldDB" id="A0A939D6K0"/>
<feature type="transmembrane region" description="Helical" evidence="1">
    <location>
        <begin position="6"/>
        <end position="27"/>
    </location>
</feature>
<organism evidence="2 3">
    <name type="scientific">Clostridium aminobutyricum</name>
    <dbReference type="NCBI Taxonomy" id="33953"/>
    <lineage>
        <taxon>Bacteria</taxon>
        <taxon>Bacillati</taxon>
        <taxon>Bacillota</taxon>
        <taxon>Clostridia</taxon>
        <taxon>Eubacteriales</taxon>
        <taxon>Clostridiaceae</taxon>
        <taxon>Clostridium</taxon>
    </lineage>
</organism>
<keyword evidence="1" id="KW-0472">Membrane</keyword>
<accession>A0A939D6K0</accession>
<evidence type="ECO:0008006" key="4">
    <source>
        <dbReference type="Google" id="ProtNLM"/>
    </source>
</evidence>
<evidence type="ECO:0000313" key="3">
    <source>
        <dbReference type="Proteomes" id="UP000664545"/>
    </source>
</evidence>
<dbReference type="InterPro" id="IPR024405">
    <property type="entry name" value="Phage_BhlA/UviB"/>
</dbReference>
<evidence type="ECO:0000256" key="1">
    <source>
        <dbReference type="SAM" id="Phobius"/>
    </source>
</evidence>
<reference evidence="2" key="1">
    <citation type="submission" date="2021-02" db="EMBL/GenBank/DDBJ databases">
        <title>Abyssanaerobacter marinus gen.nov., sp., nov, anaerobic bacterium isolated from the Onnuri vent field of Indian Ocean and suggestion of Mogibacteriaceae fam. nov., and proposal of reclassification of ambiguous this family's genus member.</title>
        <authorList>
            <person name="Kim Y.J."/>
            <person name="Yang J.-A."/>
        </authorList>
    </citation>
    <scope>NUCLEOTIDE SEQUENCE</scope>
    <source>
        <strain evidence="2">DSM 2634</strain>
    </source>
</reference>
<dbReference type="Proteomes" id="UP000664545">
    <property type="component" value="Unassembled WGS sequence"/>
</dbReference>
<dbReference type="RefSeq" id="WP_206580755.1">
    <property type="nucleotide sequence ID" value="NZ_JAFJZZ010000001.1"/>
</dbReference>
<proteinExistence type="predicted"/>
<keyword evidence="1" id="KW-1133">Transmembrane helix</keyword>